<accession>A0AAX6R566</accession>
<dbReference type="Proteomes" id="UP000694906">
    <property type="component" value="Unplaced"/>
</dbReference>
<evidence type="ECO:0000256" key="22">
    <source>
        <dbReference type="ARBA" id="ARBA00052976"/>
    </source>
</evidence>
<evidence type="ECO:0000256" key="24">
    <source>
        <dbReference type="ARBA" id="ARBA00064709"/>
    </source>
</evidence>
<evidence type="ECO:0000256" key="13">
    <source>
        <dbReference type="ARBA" id="ARBA00023242"/>
    </source>
</evidence>
<dbReference type="GO" id="GO:0005739">
    <property type="term" value="C:mitochondrion"/>
    <property type="evidence" value="ECO:0007669"/>
    <property type="project" value="UniProtKB-SubCell"/>
</dbReference>
<dbReference type="EC" id="3.1.2.2" evidence="15"/>
<dbReference type="GO" id="GO:0005819">
    <property type="term" value="C:spindle"/>
    <property type="evidence" value="ECO:0007669"/>
    <property type="project" value="UniProtKB-SubCell"/>
</dbReference>
<dbReference type="GO" id="GO:0006629">
    <property type="term" value="P:lipid metabolic process"/>
    <property type="evidence" value="ECO:0007669"/>
    <property type="project" value="UniProtKB-KW"/>
</dbReference>
<comment type="similarity">
    <text evidence="6">Belongs to the thioesterase PaaI family.</text>
</comment>
<comment type="catalytic activity">
    <reaction evidence="20">
        <text>tetradecanoyl-CoA + H2O = tetradecanoate + CoA + H(+)</text>
        <dbReference type="Rhea" id="RHEA:40119"/>
        <dbReference type="ChEBI" id="CHEBI:15377"/>
        <dbReference type="ChEBI" id="CHEBI:15378"/>
        <dbReference type="ChEBI" id="CHEBI:30807"/>
        <dbReference type="ChEBI" id="CHEBI:57287"/>
        <dbReference type="ChEBI" id="CHEBI:57385"/>
    </reaction>
    <physiologicalReaction direction="left-to-right" evidence="20">
        <dbReference type="Rhea" id="RHEA:40120"/>
    </physiologicalReaction>
</comment>
<keyword evidence="30" id="KW-1185">Reference proteome</keyword>
<gene>
    <name evidence="31" type="primary">LOC101698324</name>
</gene>
<dbReference type="Gene3D" id="3.10.129.10">
    <property type="entry name" value="Hotdog Thioesterase"/>
    <property type="match status" value="1"/>
</dbReference>
<keyword evidence="11" id="KW-0496">Mitochondrion</keyword>
<keyword evidence="10" id="KW-0443">Lipid metabolism</keyword>
<evidence type="ECO:0000256" key="14">
    <source>
        <dbReference type="ARBA" id="ARBA00037002"/>
    </source>
</evidence>
<evidence type="ECO:0000256" key="7">
    <source>
        <dbReference type="ARBA" id="ARBA00022490"/>
    </source>
</evidence>
<comment type="catalytic activity">
    <reaction evidence="14">
        <text>(9Z)-octadecenoyl-CoA + H2O = (9Z)-octadecenoate + CoA + H(+)</text>
        <dbReference type="Rhea" id="RHEA:40139"/>
        <dbReference type="ChEBI" id="CHEBI:15377"/>
        <dbReference type="ChEBI" id="CHEBI:15378"/>
        <dbReference type="ChEBI" id="CHEBI:30823"/>
        <dbReference type="ChEBI" id="CHEBI:57287"/>
        <dbReference type="ChEBI" id="CHEBI:57387"/>
    </reaction>
    <physiologicalReaction direction="left-to-right" evidence="14">
        <dbReference type="Rhea" id="RHEA:40140"/>
    </physiologicalReaction>
</comment>
<evidence type="ECO:0000256" key="9">
    <source>
        <dbReference type="ARBA" id="ARBA00022990"/>
    </source>
</evidence>
<proteinExistence type="inferred from homology"/>
<protein>
    <recommendedName>
        <fullName evidence="25">Acyl-coenzyme A thioesterase 13</fullName>
        <ecNumber evidence="15">3.1.2.2</ecNumber>
    </recommendedName>
    <alternativeName>
        <fullName evidence="27">Hotdog-fold thioesterase superfamily member 2</fullName>
    </alternativeName>
    <alternativeName>
        <fullName evidence="26">Palmitoyl-CoA hydrolase</fullName>
    </alternativeName>
    <alternativeName>
        <fullName evidence="28">Thioesterase superfamily member 2</fullName>
    </alternativeName>
</protein>
<comment type="function">
    <text evidence="23">Catalyzes the hydrolysis of acyl-CoAs into free fatty acids and coenzyme A (CoASH), regulating their respective intracellular levels. Has acyl-CoA thioesterase activity towards medium (C12) and long-chain (C18) fatty acyl-CoA substrates. Can also hydrolyze 3-hydroxyphenylacetyl-CoA and 3,4-dihydroxyphenylacetyl-CoA (in vitro). May play a role in controlling adaptive thermogenesis.</text>
</comment>
<dbReference type="CDD" id="cd03443">
    <property type="entry name" value="PaaI_thioesterase"/>
    <property type="match status" value="1"/>
</dbReference>
<reference evidence="31" key="1">
    <citation type="submission" date="2025-08" db="UniProtKB">
        <authorList>
            <consortium name="RefSeq"/>
        </authorList>
    </citation>
    <scope>IDENTIFICATION</scope>
</reference>
<keyword evidence="8" id="KW-0378">Hydrolase</keyword>
<dbReference type="GO" id="GO:0047617">
    <property type="term" value="F:fatty acyl-CoA hydrolase activity"/>
    <property type="evidence" value="ECO:0007669"/>
    <property type="project" value="InterPro"/>
</dbReference>
<evidence type="ECO:0000256" key="18">
    <source>
        <dbReference type="ARBA" id="ARBA00047969"/>
    </source>
</evidence>
<evidence type="ECO:0000256" key="19">
    <source>
        <dbReference type="ARBA" id="ARBA00048074"/>
    </source>
</evidence>
<comment type="catalytic activity">
    <reaction evidence="19">
        <text>dodecanoyl-CoA + H2O = dodecanoate + CoA + H(+)</text>
        <dbReference type="Rhea" id="RHEA:30135"/>
        <dbReference type="ChEBI" id="CHEBI:15377"/>
        <dbReference type="ChEBI" id="CHEBI:15378"/>
        <dbReference type="ChEBI" id="CHEBI:18262"/>
        <dbReference type="ChEBI" id="CHEBI:57287"/>
        <dbReference type="ChEBI" id="CHEBI:57375"/>
    </reaction>
    <physiologicalReaction direction="left-to-right" evidence="19">
        <dbReference type="Rhea" id="RHEA:30136"/>
    </physiologicalReaction>
</comment>
<comment type="catalytic activity">
    <reaction evidence="1">
        <text>butanoyl-CoA + H2O = butanoate + CoA + H(+)</text>
        <dbReference type="Rhea" id="RHEA:40111"/>
        <dbReference type="ChEBI" id="CHEBI:15377"/>
        <dbReference type="ChEBI" id="CHEBI:15378"/>
        <dbReference type="ChEBI" id="CHEBI:17968"/>
        <dbReference type="ChEBI" id="CHEBI:57287"/>
        <dbReference type="ChEBI" id="CHEBI:57371"/>
    </reaction>
    <physiologicalReaction direction="left-to-right" evidence="1">
        <dbReference type="Rhea" id="RHEA:40112"/>
    </physiologicalReaction>
</comment>
<evidence type="ECO:0000256" key="1">
    <source>
        <dbReference type="ARBA" id="ARBA00000295"/>
    </source>
</evidence>
<dbReference type="RefSeq" id="XP_012934222.2">
    <property type="nucleotide sequence ID" value="XM_013078768.2"/>
</dbReference>
<evidence type="ECO:0000259" key="29">
    <source>
        <dbReference type="Pfam" id="PF03061"/>
    </source>
</evidence>
<comment type="subcellular location">
    <subcellularLocation>
        <location evidence="4">Cytoplasm</location>
        <location evidence="4">Cytoskeleton</location>
        <location evidence="4">Spindle</location>
    </subcellularLocation>
    <subcellularLocation>
        <location evidence="5">Cytoplasm</location>
        <location evidence="5">Cytosol</location>
    </subcellularLocation>
    <subcellularLocation>
        <location evidence="3">Mitochondrion</location>
    </subcellularLocation>
    <subcellularLocation>
        <location evidence="2">Nucleus</location>
    </subcellularLocation>
</comment>
<evidence type="ECO:0000256" key="4">
    <source>
        <dbReference type="ARBA" id="ARBA00004186"/>
    </source>
</evidence>
<evidence type="ECO:0000256" key="10">
    <source>
        <dbReference type="ARBA" id="ARBA00023098"/>
    </source>
</evidence>
<dbReference type="InterPro" id="IPR039298">
    <property type="entry name" value="ACOT13"/>
</dbReference>
<evidence type="ECO:0000256" key="3">
    <source>
        <dbReference type="ARBA" id="ARBA00004173"/>
    </source>
</evidence>
<evidence type="ECO:0000256" key="8">
    <source>
        <dbReference type="ARBA" id="ARBA00022801"/>
    </source>
</evidence>
<dbReference type="AlphaFoldDB" id="A0AAX6R566"/>
<dbReference type="InterPro" id="IPR006683">
    <property type="entry name" value="Thioestr_dom"/>
</dbReference>
<dbReference type="PANTHER" id="PTHR21660:SF1">
    <property type="entry name" value="ACYL-COENZYME A THIOESTERASE 13"/>
    <property type="match status" value="1"/>
</dbReference>
<evidence type="ECO:0000256" key="28">
    <source>
        <dbReference type="ARBA" id="ARBA00083956"/>
    </source>
</evidence>
<comment type="catalytic activity">
    <reaction evidence="22">
        <text>a fatty acyl-CoA + H2O = a fatty acid + CoA + H(+)</text>
        <dbReference type="Rhea" id="RHEA:16781"/>
        <dbReference type="ChEBI" id="CHEBI:15377"/>
        <dbReference type="ChEBI" id="CHEBI:15378"/>
        <dbReference type="ChEBI" id="CHEBI:28868"/>
        <dbReference type="ChEBI" id="CHEBI:57287"/>
        <dbReference type="ChEBI" id="CHEBI:77636"/>
    </reaction>
    <physiologicalReaction direction="left-to-right" evidence="22">
        <dbReference type="Rhea" id="RHEA:16782"/>
    </physiologicalReaction>
</comment>
<evidence type="ECO:0000256" key="2">
    <source>
        <dbReference type="ARBA" id="ARBA00004123"/>
    </source>
</evidence>
<evidence type="ECO:0000256" key="27">
    <source>
        <dbReference type="ARBA" id="ARBA00081533"/>
    </source>
</evidence>
<comment type="catalytic activity">
    <reaction evidence="17">
        <text>hexadecanoyl-CoA + H2O = hexadecanoate + CoA + H(+)</text>
        <dbReference type="Rhea" id="RHEA:16645"/>
        <dbReference type="ChEBI" id="CHEBI:7896"/>
        <dbReference type="ChEBI" id="CHEBI:15377"/>
        <dbReference type="ChEBI" id="CHEBI:15378"/>
        <dbReference type="ChEBI" id="CHEBI:57287"/>
        <dbReference type="ChEBI" id="CHEBI:57379"/>
        <dbReference type="EC" id="3.1.2.2"/>
    </reaction>
    <physiologicalReaction direction="left-to-right" evidence="17">
        <dbReference type="Rhea" id="RHEA:16646"/>
    </physiologicalReaction>
</comment>
<sequence>MTRRRLGHFPLNYVAGGTAAAGRLQTRSQGHRPDTAVPQLISWLFRLTWCKEKSASVLLNCNVLGHLHIQRFSAGLRRMSPRSIRFSLLLGTFRSASICETCGPTFFQADSRFTVSSMSQSLWEAMKFMTRAPGFDRVWEKVTLVSAAPEKVICEMKVEEEHTNKQGTLHGGFTATLTDSISRMALLFTERGVPGVSVDMNITGRYQPSIRYMSPAKIGEEIVITANILKQGKTLAFASVDMTNKATGKLIAQGRHTKHLGN</sequence>
<comment type="catalytic activity">
    <reaction evidence="16">
        <text>octanoyl-CoA + H2O = octanoate + CoA + H(+)</text>
        <dbReference type="Rhea" id="RHEA:30143"/>
        <dbReference type="ChEBI" id="CHEBI:15377"/>
        <dbReference type="ChEBI" id="CHEBI:15378"/>
        <dbReference type="ChEBI" id="CHEBI:25646"/>
        <dbReference type="ChEBI" id="CHEBI:57287"/>
        <dbReference type="ChEBI" id="CHEBI:57386"/>
    </reaction>
    <physiologicalReaction direction="left-to-right" evidence="16">
        <dbReference type="Rhea" id="RHEA:30144"/>
    </physiologicalReaction>
</comment>
<comment type="catalytic activity">
    <reaction evidence="21">
        <text>hexanoyl-CoA + H2O = hexanoate + CoA + H(+)</text>
        <dbReference type="Rhea" id="RHEA:40115"/>
        <dbReference type="ChEBI" id="CHEBI:15377"/>
        <dbReference type="ChEBI" id="CHEBI:15378"/>
        <dbReference type="ChEBI" id="CHEBI:17120"/>
        <dbReference type="ChEBI" id="CHEBI:57287"/>
        <dbReference type="ChEBI" id="CHEBI:62620"/>
    </reaction>
    <physiologicalReaction direction="left-to-right" evidence="21">
        <dbReference type="Rhea" id="RHEA:40116"/>
    </physiologicalReaction>
</comment>
<evidence type="ECO:0000313" key="31">
    <source>
        <dbReference type="RefSeq" id="XP_012934222.2"/>
    </source>
</evidence>
<dbReference type="GeneID" id="101698324"/>
<comment type="subunit">
    <text evidence="24">Homotetramer. Interacts with PCTP.</text>
</comment>
<evidence type="ECO:0000256" key="12">
    <source>
        <dbReference type="ARBA" id="ARBA00023212"/>
    </source>
</evidence>
<evidence type="ECO:0000256" key="6">
    <source>
        <dbReference type="ARBA" id="ARBA00008324"/>
    </source>
</evidence>
<dbReference type="SUPFAM" id="SSF54637">
    <property type="entry name" value="Thioesterase/thiol ester dehydrase-isomerase"/>
    <property type="match status" value="1"/>
</dbReference>
<evidence type="ECO:0000256" key="15">
    <source>
        <dbReference type="ARBA" id="ARBA00038848"/>
    </source>
</evidence>
<keyword evidence="7" id="KW-0963">Cytoplasm</keyword>
<keyword evidence="9" id="KW-0007">Acetylation</keyword>
<organism evidence="30 31">
    <name type="scientific">Heterocephalus glaber</name>
    <name type="common">Naked mole rat</name>
    <dbReference type="NCBI Taxonomy" id="10181"/>
    <lineage>
        <taxon>Eukaryota</taxon>
        <taxon>Metazoa</taxon>
        <taxon>Chordata</taxon>
        <taxon>Craniata</taxon>
        <taxon>Vertebrata</taxon>
        <taxon>Euteleostomi</taxon>
        <taxon>Mammalia</taxon>
        <taxon>Eutheria</taxon>
        <taxon>Euarchontoglires</taxon>
        <taxon>Glires</taxon>
        <taxon>Rodentia</taxon>
        <taxon>Hystricomorpha</taxon>
        <taxon>Bathyergidae</taxon>
        <taxon>Heterocephalus</taxon>
    </lineage>
</organism>
<dbReference type="PANTHER" id="PTHR21660">
    <property type="entry name" value="THIOESTERASE SUPERFAMILY MEMBER-RELATED"/>
    <property type="match status" value="1"/>
</dbReference>
<evidence type="ECO:0000313" key="30">
    <source>
        <dbReference type="Proteomes" id="UP000694906"/>
    </source>
</evidence>
<evidence type="ECO:0000256" key="25">
    <source>
        <dbReference type="ARBA" id="ARBA00067273"/>
    </source>
</evidence>
<evidence type="ECO:0000256" key="23">
    <source>
        <dbReference type="ARBA" id="ARBA00058205"/>
    </source>
</evidence>
<evidence type="ECO:0000256" key="5">
    <source>
        <dbReference type="ARBA" id="ARBA00004514"/>
    </source>
</evidence>
<keyword evidence="12" id="KW-0206">Cytoskeleton</keyword>
<name>A0AAX6R566_HETGA</name>
<evidence type="ECO:0000256" key="20">
    <source>
        <dbReference type="ARBA" id="ARBA00048180"/>
    </source>
</evidence>
<dbReference type="GO" id="GO:0005829">
    <property type="term" value="C:cytosol"/>
    <property type="evidence" value="ECO:0007669"/>
    <property type="project" value="UniProtKB-SubCell"/>
</dbReference>
<dbReference type="Pfam" id="PF03061">
    <property type="entry name" value="4HBT"/>
    <property type="match status" value="1"/>
</dbReference>
<evidence type="ECO:0000256" key="17">
    <source>
        <dbReference type="ARBA" id="ARBA00047734"/>
    </source>
</evidence>
<dbReference type="GO" id="GO:0005634">
    <property type="term" value="C:nucleus"/>
    <property type="evidence" value="ECO:0007669"/>
    <property type="project" value="UniProtKB-SubCell"/>
</dbReference>
<dbReference type="NCBIfam" id="TIGR00369">
    <property type="entry name" value="unchar_dom_1"/>
    <property type="match status" value="1"/>
</dbReference>
<dbReference type="InterPro" id="IPR003736">
    <property type="entry name" value="PAAI_dom"/>
</dbReference>
<evidence type="ECO:0000256" key="26">
    <source>
        <dbReference type="ARBA" id="ARBA00075657"/>
    </source>
</evidence>
<dbReference type="FunFam" id="3.10.129.10:FF:000021">
    <property type="entry name" value="Acyl-coenzyme A thioesterase 13"/>
    <property type="match status" value="1"/>
</dbReference>
<feature type="domain" description="Thioesterase" evidence="29">
    <location>
        <begin position="166"/>
        <end position="248"/>
    </location>
</feature>
<evidence type="ECO:0000256" key="21">
    <source>
        <dbReference type="ARBA" id="ARBA00050199"/>
    </source>
</evidence>
<dbReference type="InterPro" id="IPR029069">
    <property type="entry name" value="HotDog_dom_sf"/>
</dbReference>
<evidence type="ECO:0000256" key="16">
    <source>
        <dbReference type="ARBA" id="ARBA00047588"/>
    </source>
</evidence>
<comment type="catalytic activity">
    <reaction evidence="18">
        <text>decanoyl-CoA + H2O = decanoate + CoA + H(+)</text>
        <dbReference type="Rhea" id="RHEA:40059"/>
        <dbReference type="ChEBI" id="CHEBI:15377"/>
        <dbReference type="ChEBI" id="CHEBI:15378"/>
        <dbReference type="ChEBI" id="CHEBI:27689"/>
        <dbReference type="ChEBI" id="CHEBI:57287"/>
        <dbReference type="ChEBI" id="CHEBI:61430"/>
    </reaction>
    <physiologicalReaction direction="left-to-right" evidence="18">
        <dbReference type="Rhea" id="RHEA:40060"/>
    </physiologicalReaction>
</comment>
<dbReference type="KEGG" id="hgl:101698324"/>
<keyword evidence="13" id="KW-0539">Nucleus</keyword>
<evidence type="ECO:0000256" key="11">
    <source>
        <dbReference type="ARBA" id="ARBA00023128"/>
    </source>
</evidence>